<feature type="region of interest" description="Disordered" evidence="1">
    <location>
        <begin position="385"/>
        <end position="404"/>
    </location>
</feature>
<reference evidence="3 4" key="1">
    <citation type="submission" date="2019-12" db="EMBL/GenBank/DDBJ databases">
        <title>Nocardia macrotermitis sp. nov. and Nocardia aurantia sp. nov., isolated from the gut of the fungus growing-termite Macrotermes natalensis.</title>
        <authorList>
            <person name="Christine B."/>
            <person name="Rene B."/>
        </authorList>
    </citation>
    <scope>NUCLEOTIDE SEQUENCE [LARGE SCALE GENOMIC DNA]</scope>
    <source>
        <strain evidence="3 4">DSM 102126</strain>
    </source>
</reference>
<comment type="caution">
    <text evidence="3">The sequence shown here is derived from an EMBL/GenBank/DDBJ whole genome shotgun (WGS) entry which is preliminary data.</text>
</comment>
<sequence>MTTSLPGRCPPHHADRSVHRDSTPEPTTTPLKAALMYARWNWPVMAGTAATLDDGSSRIDDVVTPTVDPERVHRWWGSRPDASIVVPTGAMFDVINMPSPTGRAVLDVLADRGAWLASVMSDGDALSLLIHPHQSSPWTDLARTDGFAYLGPGHLITLPSGSAPSDGRARWVIPPTDTNVLRLPQFTELAPVLRSLPRSSPHPGLQHASRPAHANQSEELTWRCWECPPSPTDPIRFTSGHRFALGADLDPRRLAAEATAPLSVIVQVTKRCVFDCTFCSETLSDQLGSAPGLASHSPKFREERATVSAMEPLVAACASSPAAVRCTVSGLSTAGAKKSGTASVGMRVLARKSIGSKVMRSPSDACSTSHLACMWGRYRCCSPEEARPDQVTGSPEGTSHAGPDAGWRVTVAEIAGSLAPTAPASRLNAYHWTDAARH</sequence>
<feature type="region of interest" description="Disordered" evidence="1">
    <location>
        <begin position="1"/>
        <end position="28"/>
    </location>
</feature>
<feature type="domain" description="DNA primase/polymerase bifunctional N-terminal" evidence="2">
    <location>
        <begin position="35"/>
        <end position="178"/>
    </location>
</feature>
<dbReference type="OrthoDB" id="3851827at2"/>
<dbReference type="Pfam" id="PF09250">
    <property type="entry name" value="Prim-Pol"/>
    <property type="match status" value="1"/>
</dbReference>
<keyword evidence="4" id="KW-1185">Reference proteome</keyword>
<name>A0A6I4WDU0_9ACTN</name>
<organism evidence="3 4">
    <name type="scientific">Actinomadura rayongensis</name>
    <dbReference type="NCBI Taxonomy" id="1429076"/>
    <lineage>
        <taxon>Bacteria</taxon>
        <taxon>Bacillati</taxon>
        <taxon>Actinomycetota</taxon>
        <taxon>Actinomycetes</taxon>
        <taxon>Streptosporangiales</taxon>
        <taxon>Thermomonosporaceae</taxon>
        <taxon>Actinomadura</taxon>
    </lineage>
</organism>
<evidence type="ECO:0000313" key="4">
    <source>
        <dbReference type="Proteomes" id="UP000431901"/>
    </source>
</evidence>
<dbReference type="InterPro" id="IPR015330">
    <property type="entry name" value="DNA_primase/pol_bifunc_N"/>
</dbReference>
<protein>
    <recommendedName>
        <fullName evidence="2">DNA primase/polymerase bifunctional N-terminal domain-containing protein</fullName>
    </recommendedName>
</protein>
<evidence type="ECO:0000313" key="3">
    <source>
        <dbReference type="EMBL" id="MXQ64862.1"/>
    </source>
</evidence>
<dbReference type="AlphaFoldDB" id="A0A6I4WDU0"/>
<dbReference type="Proteomes" id="UP000431901">
    <property type="component" value="Unassembled WGS sequence"/>
</dbReference>
<accession>A0A6I4WDU0</accession>
<proteinExistence type="predicted"/>
<evidence type="ECO:0000256" key="1">
    <source>
        <dbReference type="SAM" id="MobiDB-lite"/>
    </source>
</evidence>
<dbReference type="EMBL" id="WUTW01000002">
    <property type="protein sequence ID" value="MXQ64862.1"/>
    <property type="molecule type" value="Genomic_DNA"/>
</dbReference>
<feature type="compositionally biased region" description="Basic and acidic residues" evidence="1">
    <location>
        <begin position="12"/>
        <end position="23"/>
    </location>
</feature>
<dbReference type="RefSeq" id="WP_161103027.1">
    <property type="nucleotide sequence ID" value="NZ_JBHLYI010000001.1"/>
</dbReference>
<evidence type="ECO:0000259" key="2">
    <source>
        <dbReference type="Pfam" id="PF09250"/>
    </source>
</evidence>
<gene>
    <name evidence="3" type="ORF">GQ466_12520</name>
</gene>